<evidence type="ECO:0000256" key="1">
    <source>
        <dbReference type="SAM" id="MobiDB-lite"/>
    </source>
</evidence>
<dbReference type="AlphaFoldDB" id="A0A0F9YZV3"/>
<dbReference type="EMBL" id="LAZR01000005">
    <property type="protein sequence ID" value="KKO10339.1"/>
    <property type="molecule type" value="Genomic_DNA"/>
</dbReference>
<evidence type="ECO:0000313" key="2">
    <source>
        <dbReference type="EMBL" id="KKO10339.1"/>
    </source>
</evidence>
<accession>A0A0F9YZV3</accession>
<feature type="region of interest" description="Disordered" evidence="1">
    <location>
        <begin position="532"/>
        <end position="560"/>
    </location>
</feature>
<gene>
    <name evidence="2" type="ORF">LCGC14_0028780</name>
</gene>
<name>A0A0F9YZV3_9ZZZZ</name>
<reference evidence="2" key="1">
    <citation type="journal article" date="2015" name="Nature">
        <title>Complex archaea that bridge the gap between prokaryotes and eukaryotes.</title>
        <authorList>
            <person name="Spang A."/>
            <person name="Saw J.H."/>
            <person name="Jorgensen S.L."/>
            <person name="Zaremba-Niedzwiedzka K."/>
            <person name="Martijn J."/>
            <person name="Lind A.E."/>
            <person name="van Eijk R."/>
            <person name="Schleper C."/>
            <person name="Guy L."/>
            <person name="Ettema T.J."/>
        </authorList>
    </citation>
    <scope>NUCLEOTIDE SEQUENCE</scope>
</reference>
<feature type="compositionally biased region" description="Polar residues" evidence="1">
    <location>
        <begin position="534"/>
        <end position="548"/>
    </location>
</feature>
<organism evidence="2">
    <name type="scientific">marine sediment metagenome</name>
    <dbReference type="NCBI Taxonomy" id="412755"/>
    <lineage>
        <taxon>unclassified sequences</taxon>
        <taxon>metagenomes</taxon>
        <taxon>ecological metagenomes</taxon>
    </lineage>
</organism>
<sequence>MTYDSFHSQEHALDGILLSNQPSHSQQADQPISSVGASLGHLMPSIPRTRRLPKLCNANLVREIIHHYYRLAIDPNGVNFLLPHSSGPVLIMEAEMIAPIIKKIVAESSNRDVSDKNIQNALDIIRFNQADFRTIGNGRTWLGESNERFIELGGEVMMFPSGHESMVRPQQHYPYWQPINSRPYSELHTHGRSADLNVMETYVALPKDRELLIYTYMVLCLMPERQQLALELTGEPKSGMSLLQRIIKNLVDPVIKETAIRDIPTTVKKVNRLAWQHQVISLENVEAPLSAVVQRRLFELLCTTQLEWRANDGNETTSSLDVSRPCVLSSLEPVICHDELAELTLSLEMPSPSIAKPRETYRIKTRHENLTPMDQTCAFSALLTLLGKAHANIDQVRLEREVPGNWQDFCRIGMIVSDSLVGNSEGFWTQYQAYRSDRLCEMTEEEPVAQALIKYLKIEAITEAVEKPTGVWLAILTKYRPSCTLGSQWPREPRGLGAAFKRAASLLNAQGIICYSNGKRGSKRHWVIGPTPSPHSISVSNGQTSGSEHSVLGCEERDFL</sequence>
<protein>
    <submittedName>
        <fullName evidence="2">Uncharacterized protein</fullName>
    </submittedName>
</protein>
<proteinExistence type="predicted"/>
<comment type="caution">
    <text evidence="2">The sequence shown here is derived from an EMBL/GenBank/DDBJ whole genome shotgun (WGS) entry which is preliminary data.</text>
</comment>